<dbReference type="SUPFAM" id="SSF52279">
    <property type="entry name" value="Beta-D-glucan exohydrolase, C-terminal domain"/>
    <property type="match status" value="1"/>
</dbReference>
<evidence type="ECO:0000313" key="6">
    <source>
        <dbReference type="EMBL" id="CAA2614596.1"/>
    </source>
</evidence>
<keyword evidence="1" id="KW-0732">Signal</keyword>
<dbReference type="SMART" id="SM01217">
    <property type="entry name" value="Fn3_like"/>
    <property type="match status" value="1"/>
</dbReference>
<dbReference type="InterPro" id="IPR026891">
    <property type="entry name" value="Fn3-like"/>
</dbReference>
<reference evidence="6 7" key="1">
    <citation type="submission" date="2019-12" db="EMBL/GenBank/DDBJ databases">
        <authorList>
            <person name="Scholz U."/>
            <person name="Mascher M."/>
            <person name="Fiebig A."/>
        </authorList>
    </citation>
    <scope>NUCLEOTIDE SEQUENCE</scope>
</reference>
<protein>
    <recommendedName>
        <fullName evidence="5">Fibronectin type III-like domain-containing protein</fullName>
    </recommendedName>
</protein>
<feature type="domain" description="Fibronectin type III-like" evidence="5">
    <location>
        <begin position="593"/>
        <end position="662"/>
    </location>
</feature>
<dbReference type="Gene3D" id="3.20.20.300">
    <property type="entry name" value="Glycoside hydrolase, family 3, N-terminal domain"/>
    <property type="match status" value="2"/>
</dbReference>
<keyword evidence="2" id="KW-0378">Hydrolase</keyword>
<evidence type="ECO:0000313" key="7">
    <source>
        <dbReference type="Proteomes" id="UP001189122"/>
    </source>
</evidence>
<proteinExistence type="predicted"/>
<dbReference type="PANTHER" id="PTHR42721">
    <property type="entry name" value="SUGAR HYDROLASE-RELATED"/>
    <property type="match status" value="1"/>
</dbReference>
<evidence type="ECO:0000256" key="2">
    <source>
        <dbReference type="ARBA" id="ARBA00022801"/>
    </source>
</evidence>
<keyword evidence="7" id="KW-1185">Reference proteome</keyword>
<gene>
    <name evidence="6" type="ORF">SI7747_01000975</name>
</gene>
<dbReference type="GO" id="GO:0031222">
    <property type="term" value="P:arabinan catabolic process"/>
    <property type="evidence" value="ECO:0007669"/>
    <property type="project" value="TreeGrafter"/>
</dbReference>
<dbReference type="InterPro" id="IPR036881">
    <property type="entry name" value="Glyco_hydro_3_C_sf"/>
</dbReference>
<dbReference type="InterPro" id="IPR001764">
    <property type="entry name" value="Glyco_hydro_3_N"/>
</dbReference>
<dbReference type="GO" id="GO:0045493">
    <property type="term" value="P:xylan catabolic process"/>
    <property type="evidence" value="ECO:0007669"/>
    <property type="project" value="InterPro"/>
</dbReference>
<name>A0A7I8I9P1_SPIIN</name>
<dbReference type="GO" id="GO:0009044">
    <property type="term" value="F:xylan 1,4-beta-xylosidase activity"/>
    <property type="evidence" value="ECO:0007669"/>
    <property type="project" value="InterPro"/>
</dbReference>
<dbReference type="AlphaFoldDB" id="A0A7I8I9P1"/>
<dbReference type="Pfam" id="PF00933">
    <property type="entry name" value="Glyco_hydro_3"/>
    <property type="match status" value="1"/>
</dbReference>
<evidence type="ECO:0000256" key="1">
    <source>
        <dbReference type="ARBA" id="ARBA00022729"/>
    </source>
</evidence>
<dbReference type="Gene3D" id="3.40.50.1700">
    <property type="entry name" value="Glycoside hydrolase family 3 C-terminal domain"/>
    <property type="match status" value="1"/>
</dbReference>
<evidence type="ECO:0000259" key="5">
    <source>
        <dbReference type="SMART" id="SM01217"/>
    </source>
</evidence>
<dbReference type="SUPFAM" id="SSF51445">
    <property type="entry name" value="(Trans)glycosidases"/>
    <property type="match status" value="1"/>
</dbReference>
<dbReference type="PANTHER" id="PTHR42721:SF45">
    <property type="entry name" value="BETA-D-XYLOSIDASE 2-RELATED"/>
    <property type="match status" value="1"/>
</dbReference>
<dbReference type="GO" id="GO:0046556">
    <property type="term" value="F:alpha-L-arabinofuranosidase activity"/>
    <property type="evidence" value="ECO:0007669"/>
    <property type="project" value="TreeGrafter"/>
</dbReference>
<dbReference type="Proteomes" id="UP001189122">
    <property type="component" value="Unassembled WGS sequence"/>
</dbReference>
<dbReference type="InterPro" id="IPR017853">
    <property type="entry name" value="GH"/>
</dbReference>
<dbReference type="Pfam" id="PF14310">
    <property type="entry name" value="Fn3-like"/>
    <property type="match status" value="1"/>
</dbReference>
<dbReference type="EMBL" id="LR743588">
    <property type="protein sequence ID" value="CAA2614596.1"/>
    <property type="molecule type" value="Genomic_DNA"/>
</dbReference>
<dbReference type="InterPro" id="IPR013783">
    <property type="entry name" value="Ig-like_fold"/>
</dbReference>
<feature type="region of interest" description="Disordered" evidence="4">
    <location>
        <begin position="56"/>
        <end position="129"/>
    </location>
</feature>
<keyword evidence="3" id="KW-0326">Glycosidase</keyword>
<dbReference type="InterPro" id="IPR044993">
    <property type="entry name" value="BXL"/>
</dbReference>
<evidence type="ECO:0000256" key="3">
    <source>
        <dbReference type="ARBA" id="ARBA00023295"/>
    </source>
</evidence>
<sequence length="674" mass="71995">MPVHNRVKDLIGRLTLQEKIRLLVNNAAGVPRLGISGYEWWSEALHGVSNVGPGTRFGGHFPGATIFPRSSSPPPPSTPPSGRHRQGGVRRGPGHVQRGAGGADLLEPQREHLPGPTVGRGQETPGEDPLVAGRYAASYVRGLQQPYGYEANRLKVAACCKHYTAYDLDNWKGADRFHFNARVTKQDLEDTFNVPFKRCVMEGKVASVMCSYNQVDGVPTCWELNGYIVSDCDSVGVFYNSQHYASTPEDAAADAIKAGLDLDCGPFLAQHTEGAVNYALANTLTVQMRLGMFDGEPSEQPFGKLGPSDVCSPAHQKRPPCAPLSASRFRTVAVVGPNSVATATMIGNYGIGRYARTIHQPGCNNVPCAGNQPIDAAVTAARESDATILVMGLDQSQEAEMKDRENLLLPGRQQELVSKVASASRGPTVLVLMSGGPLDVTFANNNPKVAAILWVGYPGQAGGRPSPTQIHRESHLGFCYAGGKLPTTWYPEEFAAKVPMTDMAMRADPANGYPAGPTGSTEAPYTSFSHSIAHAPTAISVNLAGRRGPAQANSTTGRLLSAAAVRVTHARCDELAMDVLVDVENTGDRDGAHAVLLFASPPGGHRAPFRQLVAFEKLHVQAQSRARVRLGIDVCKDLSFADANGIRRIPIGEHTLHIGDQKHTFSIHAAAPGL</sequence>
<accession>A0A7I8I9P1</accession>
<dbReference type="InterPro" id="IPR036962">
    <property type="entry name" value="Glyco_hydro_3_N_sf"/>
</dbReference>
<organism evidence="6">
    <name type="scientific">Spirodela intermedia</name>
    <name type="common">Intermediate duckweed</name>
    <dbReference type="NCBI Taxonomy" id="51605"/>
    <lineage>
        <taxon>Eukaryota</taxon>
        <taxon>Viridiplantae</taxon>
        <taxon>Streptophyta</taxon>
        <taxon>Embryophyta</taxon>
        <taxon>Tracheophyta</taxon>
        <taxon>Spermatophyta</taxon>
        <taxon>Magnoliopsida</taxon>
        <taxon>Liliopsida</taxon>
        <taxon>Araceae</taxon>
        <taxon>Lemnoideae</taxon>
        <taxon>Spirodela</taxon>
    </lineage>
</organism>
<dbReference type="EMBL" id="CACRZD030000001">
    <property type="protein sequence ID" value="CAA6654385.1"/>
    <property type="molecule type" value="Genomic_DNA"/>
</dbReference>
<evidence type="ECO:0000256" key="4">
    <source>
        <dbReference type="SAM" id="MobiDB-lite"/>
    </source>
</evidence>
<dbReference type="Gene3D" id="2.60.40.10">
    <property type="entry name" value="Immunoglobulins"/>
    <property type="match status" value="1"/>
</dbReference>
<dbReference type="Pfam" id="PF01915">
    <property type="entry name" value="Glyco_hydro_3_C"/>
    <property type="match status" value="1"/>
</dbReference>
<dbReference type="InterPro" id="IPR002772">
    <property type="entry name" value="Glyco_hydro_3_C"/>
</dbReference>